<proteinExistence type="inferred from homology"/>
<keyword evidence="3" id="KW-1185">Reference proteome</keyword>
<dbReference type="EMBL" id="KV453841">
    <property type="protein sequence ID" value="ODV92192.1"/>
    <property type="molecule type" value="Genomic_DNA"/>
</dbReference>
<evidence type="ECO:0000313" key="3">
    <source>
        <dbReference type="Proteomes" id="UP000095023"/>
    </source>
</evidence>
<accession>A0A1E4TKC1</accession>
<dbReference type="OrthoDB" id="937at2759"/>
<dbReference type="PANTHER" id="PTHR18444">
    <property type="entry name" value="UPF0538 FAMILY MEMBER"/>
    <property type="match status" value="1"/>
</dbReference>
<dbReference type="AlphaFoldDB" id="A0A1E4TKC1"/>
<gene>
    <name evidence="2" type="ORF">CANCADRAFT_23484</name>
</gene>
<reference evidence="3" key="1">
    <citation type="submission" date="2016-02" db="EMBL/GenBank/DDBJ databases">
        <title>Comparative genomics of biotechnologically important yeasts.</title>
        <authorList>
            <consortium name="DOE Joint Genome Institute"/>
            <person name="Riley R."/>
            <person name="Haridas S."/>
            <person name="Wolfe K.H."/>
            <person name="Lopes M.R."/>
            <person name="Hittinger C.T."/>
            <person name="Goker M."/>
            <person name="Salamov A."/>
            <person name="Wisecaver J."/>
            <person name="Long T.M."/>
            <person name="Aerts A.L."/>
            <person name="Barry K."/>
            <person name="Choi C."/>
            <person name="Clum A."/>
            <person name="Coughlan A.Y."/>
            <person name="Deshpande S."/>
            <person name="Douglass A.P."/>
            <person name="Hanson S.J."/>
            <person name="Klenk H.-P."/>
            <person name="Labutti K."/>
            <person name="Lapidus A."/>
            <person name="Lindquist E."/>
            <person name="Lipzen A."/>
            <person name="Meier-Kolthoff J.P."/>
            <person name="Ohm R.A."/>
            <person name="Otillar R.P."/>
            <person name="Pangilinan J."/>
            <person name="Peng Y."/>
            <person name="Rokas A."/>
            <person name="Rosa C.A."/>
            <person name="Scheuner C."/>
            <person name="Sibirny A.A."/>
            <person name="Slot J.C."/>
            <person name="Stielow J.B."/>
            <person name="Sun H."/>
            <person name="Kurtzman C.P."/>
            <person name="Blackwell M."/>
            <person name="Jeffries T.W."/>
            <person name="Grigoriev I.V."/>
        </authorList>
    </citation>
    <scope>NUCLEOTIDE SEQUENCE [LARGE SCALE GENOMIC DNA]</scope>
    <source>
        <strain evidence="3">NRRL Y-17796</strain>
    </source>
</reference>
<dbReference type="Pfam" id="PF10209">
    <property type="entry name" value="DUF2340"/>
    <property type="match status" value="1"/>
</dbReference>
<evidence type="ECO:0000256" key="1">
    <source>
        <dbReference type="ARBA" id="ARBA00007176"/>
    </source>
</evidence>
<comment type="similarity">
    <text evidence="1">Belongs to the UPF0538 family.</text>
</comment>
<protein>
    <submittedName>
        <fullName evidence="2">Uncharacterized protein</fullName>
    </submittedName>
</protein>
<dbReference type="PANTHER" id="PTHR18444:SF9">
    <property type="entry name" value="UPF0538 PROTEIN C2ORF76"/>
    <property type="match status" value="1"/>
</dbReference>
<dbReference type="InterPro" id="IPR018794">
    <property type="entry name" value="UPF0538"/>
</dbReference>
<dbReference type="Proteomes" id="UP000095023">
    <property type="component" value="Unassembled WGS sequence"/>
</dbReference>
<organism evidence="2 3">
    <name type="scientific">Tortispora caseinolytica NRRL Y-17796</name>
    <dbReference type="NCBI Taxonomy" id="767744"/>
    <lineage>
        <taxon>Eukaryota</taxon>
        <taxon>Fungi</taxon>
        <taxon>Dikarya</taxon>
        <taxon>Ascomycota</taxon>
        <taxon>Saccharomycotina</taxon>
        <taxon>Trigonopsidomycetes</taxon>
        <taxon>Trigonopsidales</taxon>
        <taxon>Trigonopsidaceae</taxon>
        <taxon>Tortispora</taxon>
    </lineage>
</organism>
<sequence length="140" mass="16124">MEFNPLTPTTRPLQDSFITVRMIKSFEYQTFKSVVLPDVDLTTLTGAQLLEKMKKIVHTENGYKPYKSCVDQFDTVKIYSKAHGTKTMNLIINLEDDNTTLIENLDLPLSQAGVENETELSIFNRDLYEKYKANPVNKWV</sequence>
<name>A0A1E4TKC1_9ASCO</name>
<evidence type="ECO:0000313" key="2">
    <source>
        <dbReference type="EMBL" id="ODV92192.1"/>
    </source>
</evidence>